<dbReference type="Pfam" id="PF01059">
    <property type="entry name" value="Oxidored_q5_N"/>
    <property type="match status" value="1"/>
</dbReference>
<evidence type="ECO:0000256" key="8">
    <source>
        <dbReference type="ARBA" id="ARBA00022692"/>
    </source>
</evidence>
<comment type="function">
    <text evidence="17">Core subunit of the mitochondrial membrane respiratory chain NADH dehydrogenase (Complex I) which catalyzes electron transfer from NADH through the respiratory chain, using ubiquinone as an electron acceptor. Essential for the catalytic activity and assembly of complex I.</text>
</comment>
<geneLocation type="mitochondrion" evidence="20"/>
<comment type="subcellular location">
    <subcellularLocation>
        <location evidence="2 17">Mitochondrion membrane</location>
        <topology evidence="2 17">Multi-pass membrane protein</topology>
    </subcellularLocation>
</comment>
<evidence type="ECO:0000256" key="1">
    <source>
        <dbReference type="ARBA" id="ARBA00003257"/>
    </source>
</evidence>
<evidence type="ECO:0000256" key="6">
    <source>
        <dbReference type="ARBA" id="ARBA00022448"/>
    </source>
</evidence>
<evidence type="ECO:0000256" key="2">
    <source>
        <dbReference type="ARBA" id="ARBA00004225"/>
    </source>
</evidence>
<feature type="transmembrane region" description="Helical" evidence="17">
    <location>
        <begin position="379"/>
        <end position="397"/>
    </location>
</feature>
<dbReference type="PANTHER" id="PTHR43507">
    <property type="entry name" value="NADH-UBIQUINONE OXIDOREDUCTASE CHAIN 4"/>
    <property type="match status" value="1"/>
</dbReference>
<evidence type="ECO:0000256" key="4">
    <source>
        <dbReference type="ARBA" id="ARBA00012944"/>
    </source>
</evidence>
<evidence type="ECO:0000256" key="12">
    <source>
        <dbReference type="ARBA" id="ARBA00023027"/>
    </source>
</evidence>
<comment type="function">
    <text evidence="1">Core subunit of the mitochondrial membrane respiratory chain NADH dehydrogenase (Complex I) that is believed to belong to the minimal assembly required for catalysis. Complex I functions in the transfer of electrons from NADH to the respiratory chain. The immediate electron acceptor for the enzyme is believed to be ubiquinone.</text>
</comment>
<feature type="transmembrane region" description="Helical" evidence="17">
    <location>
        <begin position="209"/>
        <end position="230"/>
    </location>
</feature>
<feature type="transmembrane region" description="Helical" evidence="17">
    <location>
        <begin position="271"/>
        <end position="293"/>
    </location>
</feature>
<dbReference type="GO" id="GO:0008137">
    <property type="term" value="F:NADH dehydrogenase (ubiquinone) activity"/>
    <property type="evidence" value="ECO:0007669"/>
    <property type="project" value="UniProtKB-UniRule"/>
</dbReference>
<evidence type="ECO:0000256" key="13">
    <source>
        <dbReference type="ARBA" id="ARBA00023075"/>
    </source>
</evidence>
<dbReference type="EMBL" id="MK614545">
    <property type="protein sequence ID" value="QIV24700.1"/>
    <property type="molecule type" value="Genomic_DNA"/>
</dbReference>
<dbReference type="GO" id="GO:0031966">
    <property type="term" value="C:mitochondrial membrane"/>
    <property type="evidence" value="ECO:0007669"/>
    <property type="project" value="UniProtKB-SubCell"/>
</dbReference>
<feature type="transmembrane region" description="Helical" evidence="17">
    <location>
        <begin position="109"/>
        <end position="131"/>
    </location>
</feature>
<dbReference type="GO" id="GO:0003954">
    <property type="term" value="F:NADH dehydrogenase activity"/>
    <property type="evidence" value="ECO:0007669"/>
    <property type="project" value="TreeGrafter"/>
</dbReference>
<keyword evidence="11 17" id="KW-1133">Transmembrane helix</keyword>
<dbReference type="GO" id="GO:0048039">
    <property type="term" value="F:ubiquinone binding"/>
    <property type="evidence" value="ECO:0007669"/>
    <property type="project" value="TreeGrafter"/>
</dbReference>
<feature type="transmembrane region" description="Helical" evidence="17">
    <location>
        <begin position="327"/>
        <end position="347"/>
    </location>
</feature>
<evidence type="ECO:0000256" key="10">
    <source>
        <dbReference type="ARBA" id="ARBA00022982"/>
    </source>
</evidence>
<keyword evidence="14 17" id="KW-0496">Mitochondrion</keyword>
<keyword evidence="12 17" id="KW-0520">NAD</keyword>
<dbReference type="InterPro" id="IPR001750">
    <property type="entry name" value="ND/Mrp_TM"/>
</dbReference>
<evidence type="ECO:0000256" key="5">
    <source>
        <dbReference type="ARBA" id="ARBA00021006"/>
    </source>
</evidence>
<feature type="transmembrane region" description="Helical" evidence="17">
    <location>
        <begin position="299"/>
        <end position="320"/>
    </location>
</feature>
<evidence type="ECO:0000256" key="3">
    <source>
        <dbReference type="ARBA" id="ARBA00009025"/>
    </source>
</evidence>
<keyword evidence="13 17" id="KW-0830">Ubiquinone</keyword>
<name>A0A6H0N3Y2_9CUCU</name>
<evidence type="ECO:0000256" key="17">
    <source>
        <dbReference type="RuleBase" id="RU003297"/>
    </source>
</evidence>
<comment type="catalytic activity">
    <reaction evidence="16 17">
        <text>a ubiquinone + NADH + 5 H(+)(in) = a ubiquinol + NAD(+) + 4 H(+)(out)</text>
        <dbReference type="Rhea" id="RHEA:29091"/>
        <dbReference type="Rhea" id="RHEA-COMP:9565"/>
        <dbReference type="Rhea" id="RHEA-COMP:9566"/>
        <dbReference type="ChEBI" id="CHEBI:15378"/>
        <dbReference type="ChEBI" id="CHEBI:16389"/>
        <dbReference type="ChEBI" id="CHEBI:17976"/>
        <dbReference type="ChEBI" id="CHEBI:57540"/>
        <dbReference type="ChEBI" id="CHEBI:57945"/>
        <dbReference type="EC" id="7.1.1.2"/>
    </reaction>
</comment>
<gene>
    <name evidence="20" type="primary">ND4</name>
</gene>
<dbReference type="Pfam" id="PF00361">
    <property type="entry name" value="Proton_antipo_M"/>
    <property type="match status" value="1"/>
</dbReference>
<dbReference type="PRINTS" id="PR01437">
    <property type="entry name" value="NUOXDRDTASE4"/>
</dbReference>
<keyword evidence="8 17" id="KW-0812">Transmembrane</keyword>
<protein>
    <recommendedName>
        <fullName evidence="5 17">NADH-ubiquinone oxidoreductase chain 4</fullName>
        <ecNumber evidence="4 17">7.1.1.2</ecNumber>
    </recommendedName>
</protein>
<evidence type="ECO:0000256" key="11">
    <source>
        <dbReference type="ARBA" id="ARBA00022989"/>
    </source>
</evidence>
<sequence length="444" mass="51111">MMSFFFGLVFLIPLCLLNYYSLIQWIFFIMIFMFSMSVSFSYNYMYISSLLGSDLLSFCLILLSFWICSLMLMASTKIFKMKDFSWLFLLVVVILMLSLYLTFSSLNLFSFYLFFEISIIPTLILIIGWGYQPERIEAGIYLLFYTLFVSLPMMISIFYYYSNFYSLEFFFLNEVVDSILMYFCMNMVFFVKMPMFLVHLWLPKAHVEAPVSGSMILAGIMLKLGGYGLLRVMKMYMVVGLKINILFISISLVGGLFISLICIRQSDIKSLIAYSSVAHMGLVLSGILTLNIIGFWGSLVMMLAHGLCSSGLFCLASISYDRLSSRSLYLSKGLLNIMPSLSLWWFLFCSSNMAAPPSLNLLGEIILINSLVSFSKMSMILLSMISFLSAVYSLFLYSFSQHGNYYFNLYSLGQVASLEYLLLFLHWIPLNFLILKSEYFMLWI</sequence>
<feature type="domain" description="NADH:ubiquinone oxidoreductase chain 4 N-terminal" evidence="19">
    <location>
        <begin position="1"/>
        <end position="102"/>
    </location>
</feature>
<keyword evidence="15 17" id="KW-0472">Membrane</keyword>
<evidence type="ECO:0000259" key="19">
    <source>
        <dbReference type="Pfam" id="PF01059"/>
    </source>
</evidence>
<feature type="domain" description="NADH:quinone oxidoreductase/Mrp antiporter transmembrane" evidence="18">
    <location>
        <begin position="105"/>
        <end position="388"/>
    </location>
</feature>
<comment type="similarity">
    <text evidence="3 17">Belongs to the complex I subunit 4 family.</text>
</comment>
<dbReference type="AlphaFoldDB" id="A0A6H0N3Y2"/>
<evidence type="ECO:0000313" key="20">
    <source>
        <dbReference type="EMBL" id="QIV24700.1"/>
    </source>
</evidence>
<evidence type="ECO:0000256" key="7">
    <source>
        <dbReference type="ARBA" id="ARBA00022660"/>
    </source>
</evidence>
<feature type="transmembrane region" description="Helical" evidence="17">
    <location>
        <begin position="138"/>
        <end position="159"/>
    </location>
</feature>
<evidence type="ECO:0000256" key="15">
    <source>
        <dbReference type="ARBA" id="ARBA00023136"/>
    </source>
</evidence>
<keyword evidence="9" id="KW-1278">Translocase</keyword>
<keyword evidence="10 17" id="KW-0249">Electron transport</keyword>
<dbReference type="GO" id="GO:0042773">
    <property type="term" value="P:ATP synthesis coupled electron transport"/>
    <property type="evidence" value="ECO:0007669"/>
    <property type="project" value="InterPro"/>
</dbReference>
<feature type="transmembrane region" description="Helical" evidence="17">
    <location>
        <begin position="86"/>
        <end position="103"/>
    </location>
</feature>
<keyword evidence="7 17" id="KW-0679">Respiratory chain</keyword>
<evidence type="ECO:0000256" key="9">
    <source>
        <dbReference type="ARBA" id="ARBA00022967"/>
    </source>
</evidence>
<feature type="transmembrane region" description="Helical" evidence="17">
    <location>
        <begin position="417"/>
        <end position="435"/>
    </location>
</feature>
<dbReference type="InterPro" id="IPR000260">
    <property type="entry name" value="NADH4_N"/>
</dbReference>
<feature type="transmembrane region" description="Helical" evidence="17">
    <location>
        <begin position="179"/>
        <end position="202"/>
    </location>
</feature>
<keyword evidence="6 17" id="KW-0813">Transport</keyword>
<dbReference type="PANTHER" id="PTHR43507:SF20">
    <property type="entry name" value="NADH-UBIQUINONE OXIDOREDUCTASE CHAIN 4"/>
    <property type="match status" value="1"/>
</dbReference>
<dbReference type="EC" id="7.1.1.2" evidence="4 17"/>
<dbReference type="GO" id="GO:0015990">
    <property type="term" value="P:electron transport coupled proton transport"/>
    <property type="evidence" value="ECO:0007669"/>
    <property type="project" value="TreeGrafter"/>
</dbReference>
<dbReference type="InterPro" id="IPR003918">
    <property type="entry name" value="NADH_UbQ_OxRdtase"/>
</dbReference>
<feature type="transmembrane region" description="Helical" evidence="17">
    <location>
        <begin position="7"/>
        <end position="35"/>
    </location>
</feature>
<evidence type="ECO:0000256" key="16">
    <source>
        <dbReference type="ARBA" id="ARBA00049551"/>
    </source>
</evidence>
<feature type="transmembrane region" description="Helical" evidence="17">
    <location>
        <begin position="55"/>
        <end position="74"/>
    </location>
</feature>
<accession>A0A6H0N3Y2</accession>
<proteinExistence type="inferred from homology"/>
<reference evidence="20" key="1">
    <citation type="journal article" date="2020" name="Syst. Entomol.">
        <title>Museomics reveals extensive cryptic diversity of Australian prionine longhorn beetles with implications for their classification and conservation.</title>
        <authorList>
            <person name="Jin M."/>
            <person name="Zwick A."/>
            <person name="Slipinski A."/>
            <person name="Keyzer R."/>
            <person name="Pang H."/>
        </authorList>
    </citation>
    <scope>NUCLEOTIDE SEQUENCE</scope>
</reference>
<evidence type="ECO:0000259" key="18">
    <source>
        <dbReference type="Pfam" id="PF00361"/>
    </source>
</evidence>
<organism evidence="20">
    <name type="scientific">Enneaphyllus aeneipennis</name>
    <dbReference type="NCBI Taxonomy" id="2546605"/>
    <lineage>
        <taxon>Eukaryota</taxon>
        <taxon>Metazoa</taxon>
        <taxon>Ecdysozoa</taxon>
        <taxon>Arthropoda</taxon>
        <taxon>Hexapoda</taxon>
        <taxon>Insecta</taxon>
        <taxon>Pterygota</taxon>
        <taxon>Neoptera</taxon>
        <taxon>Endopterygota</taxon>
        <taxon>Coleoptera</taxon>
        <taxon>Polyphaga</taxon>
        <taxon>Cucujiformia</taxon>
        <taxon>Chrysomeloidea</taxon>
        <taxon>Cerambycidae</taxon>
        <taxon>Prioninae</taxon>
        <taxon>Meroscelisini</taxon>
        <taxon>Enneaphyllus</taxon>
    </lineage>
</organism>
<feature type="transmembrane region" description="Helical" evidence="17">
    <location>
        <begin position="236"/>
        <end position="259"/>
    </location>
</feature>
<evidence type="ECO:0000256" key="14">
    <source>
        <dbReference type="ARBA" id="ARBA00023128"/>
    </source>
</evidence>